<feature type="domain" description="N-acetyltransferase" evidence="1">
    <location>
        <begin position="12"/>
        <end position="178"/>
    </location>
</feature>
<dbReference type="CDD" id="cd04301">
    <property type="entry name" value="NAT_SF"/>
    <property type="match status" value="1"/>
</dbReference>
<keyword evidence="2" id="KW-0808">Transferase</keyword>
<dbReference type="Proteomes" id="UP000050326">
    <property type="component" value="Unassembled WGS sequence"/>
</dbReference>
<dbReference type="PANTHER" id="PTHR43415:SF3">
    <property type="entry name" value="GNAT-FAMILY ACETYLTRANSFERASE"/>
    <property type="match status" value="1"/>
</dbReference>
<dbReference type="OrthoDB" id="948250at2"/>
<dbReference type="GO" id="GO:0016747">
    <property type="term" value="F:acyltransferase activity, transferring groups other than amino-acyl groups"/>
    <property type="evidence" value="ECO:0007669"/>
    <property type="project" value="InterPro"/>
</dbReference>
<dbReference type="STRING" id="36849.OXPF_41850"/>
<dbReference type="AlphaFoldDB" id="A0A0N8NSL9"/>
<dbReference type="PANTHER" id="PTHR43415">
    <property type="entry name" value="SPERMIDINE N(1)-ACETYLTRANSFERASE"/>
    <property type="match status" value="1"/>
</dbReference>
<name>A0A0N8NSL9_9CLOT</name>
<dbReference type="RefSeq" id="WP_054877113.1">
    <property type="nucleotide sequence ID" value="NZ_LKET01000068.1"/>
</dbReference>
<proteinExistence type="predicted"/>
<sequence length="178" mass="20341">MESYKLKSGQTLIIREAVKSDAAEYIEYLDKIGSQSDFLTFGKGELSITASQEESNIEDINNSNNKILILALIDEKIVGGLNFAGGERRRTKHTGEMGITVLKEYWALGIGSKLLEYFINWSKNSEVIRKINLRVRSDNYRAINLYEKFNFVKQGVSTRDFYIDKQFYNAISMGLEID</sequence>
<dbReference type="PROSITE" id="PS51186">
    <property type="entry name" value="GNAT"/>
    <property type="match status" value="1"/>
</dbReference>
<dbReference type="Pfam" id="PF00583">
    <property type="entry name" value="Acetyltransf_1"/>
    <property type="match status" value="1"/>
</dbReference>
<dbReference type="EMBL" id="LKET01000068">
    <property type="protein sequence ID" value="KPU42400.1"/>
    <property type="molecule type" value="Genomic_DNA"/>
</dbReference>
<dbReference type="Gene3D" id="3.40.630.30">
    <property type="match status" value="1"/>
</dbReference>
<protein>
    <submittedName>
        <fullName evidence="2">Putative acetyltransferase YhhY</fullName>
    </submittedName>
</protein>
<comment type="caution">
    <text evidence="2">The sequence shown here is derived from an EMBL/GenBank/DDBJ whole genome shotgun (WGS) entry which is preliminary data.</text>
</comment>
<reference evidence="2 3" key="1">
    <citation type="submission" date="2015-09" db="EMBL/GenBank/DDBJ databases">
        <title>Genome sequence of Oxobacter pfennigii DSM 3222.</title>
        <authorList>
            <person name="Poehlein A."/>
            <person name="Bengelsdorf F.R."/>
            <person name="Schiel-Bengelsdorf B."/>
            <person name="Duerre P."/>
            <person name="Daniel R."/>
        </authorList>
    </citation>
    <scope>NUCLEOTIDE SEQUENCE [LARGE SCALE GENOMIC DNA]</scope>
    <source>
        <strain evidence="2 3">DSM 3222</strain>
    </source>
</reference>
<evidence type="ECO:0000313" key="3">
    <source>
        <dbReference type="Proteomes" id="UP000050326"/>
    </source>
</evidence>
<evidence type="ECO:0000313" key="2">
    <source>
        <dbReference type="EMBL" id="KPU42400.1"/>
    </source>
</evidence>
<dbReference type="InterPro" id="IPR016181">
    <property type="entry name" value="Acyl_CoA_acyltransferase"/>
</dbReference>
<organism evidence="2 3">
    <name type="scientific">Oxobacter pfennigii</name>
    <dbReference type="NCBI Taxonomy" id="36849"/>
    <lineage>
        <taxon>Bacteria</taxon>
        <taxon>Bacillati</taxon>
        <taxon>Bacillota</taxon>
        <taxon>Clostridia</taxon>
        <taxon>Eubacteriales</taxon>
        <taxon>Clostridiaceae</taxon>
        <taxon>Oxobacter</taxon>
    </lineage>
</organism>
<gene>
    <name evidence="2" type="ORF">OXPF_41850</name>
</gene>
<dbReference type="InterPro" id="IPR000182">
    <property type="entry name" value="GNAT_dom"/>
</dbReference>
<accession>A0A0N8NSL9</accession>
<keyword evidence="3" id="KW-1185">Reference proteome</keyword>
<evidence type="ECO:0000259" key="1">
    <source>
        <dbReference type="PROSITE" id="PS51186"/>
    </source>
</evidence>
<dbReference type="SUPFAM" id="SSF55729">
    <property type="entry name" value="Acyl-CoA N-acyltransferases (Nat)"/>
    <property type="match status" value="1"/>
</dbReference>